<comment type="catalytic activity">
    <reaction evidence="1">
        <text>5-(2-hydroxyethyl)-4-methylthiazole + ATP = 4-methyl-5-(2-phosphooxyethyl)-thiazole + ADP + H(+)</text>
        <dbReference type="Rhea" id="RHEA:24212"/>
        <dbReference type="ChEBI" id="CHEBI:15378"/>
        <dbReference type="ChEBI" id="CHEBI:17957"/>
        <dbReference type="ChEBI" id="CHEBI:30616"/>
        <dbReference type="ChEBI" id="CHEBI:58296"/>
        <dbReference type="ChEBI" id="CHEBI:456216"/>
        <dbReference type="EC" id="2.7.1.50"/>
    </reaction>
</comment>
<dbReference type="FunCoup" id="D8S1V2">
    <property type="interactions" value="329"/>
</dbReference>
<evidence type="ECO:0000256" key="9">
    <source>
        <dbReference type="ARBA" id="ARBA00022840"/>
    </source>
</evidence>
<dbReference type="SUPFAM" id="SSF53613">
    <property type="entry name" value="Ribokinase-like"/>
    <property type="match status" value="1"/>
</dbReference>
<evidence type="ECO:0000256" key="2">
    <source>
        <dbReference type="ARBA" id="ARBA00001946"/>
    </source>
</evidence>
<dbReference type="HAMAP" id="MF_00228">
    <property type="entry name" value="Thz_kinase"/>
    <property type="match status" value="1"/>
</dbReference>
<dbReference type="eggNOG" id="ENOG502QS2M">
    <property type="taxonomic scope" value="Eukaryota"/>
</dbReference>
<dbReference type="EC" id="2.7.1.50" evidence="4"/>
<gene>
    <name evidence="12" type="ORF">SELMODRAFT_450998</name>
</gene>
<dbReference type="PIRSF" id="PIRSF000513">
    <property type="entry name" value="Thz_kinase"/>
    <property type="match status" value="1"/>
</dbReference>
<keyword evidence="5" id="KW-0808">Transferase</keyword>
<evidence type="ECO:0000256" key="1">
    <source>
        <dbReference type="ARBA" id="ARBA00001771"/>
    </source>
</evidence>
<dbReference type="Gene3D" id="3.40.1190.20">
    <property type="match status" value="1"/>
</dbReference>
<evidence type="ECO:0000256" key="5">
    <source>
        <dbReference type="ARBA" id="ARBA00022679"/>
    </source>
</evidence>
<dbReference type="PRINTS" id="PR01099">
    <property type="entry name" value="HYETHTZKNASE"/>
</dbReference>
<dbReference type="Proteomes" id="UP000001514">
    <property type="component" value="Unassembled WGS sequence"/>
</dbReference>
<reference evidence="12 13" key="1">
    <citation type="journal article" date="2011" name="Science">
        <title>The Selaginella genome identifies genetic changes associated with the evolution of vascular plants.</title>
        <authorList>
            <person name="Banks J.A."/>
            <person name="Nishiyama T."/>
            <person name="Hasebe M."/>
            <person name="Bowman J.L."/>
            <person name="Gribskov M."/>
            <person name="dePamphilis C."/>
            <person name="Albert V.A."/>
            <person name="Aono N."/>
            <person name="Aoyama T."/>
            <person name="Ambrose B.A."/>
            <person name="Ashton N.W."/>
            <person name="Axtell M.J."/>
            <person name="Barker E."/>
            <person name="Barker M.S."/>
            <person name="Bennetzen J.L."/>
            <person name="Bonawitz N.D."/>
            <person name="Chapple C."/>
            <person name="Cheng C."/>
            <person name="Correa L.G."/>
            <person name="Dacre M."/>
            <person name="DeBarry J."/>
            <person name="Dreyer I."/>
            <person name="Elias M."/>
            <person name="Engstrom E.M."/>
            <person name="Estelle M."/>
            <person name="Feng L."/>
            <person name="Finet C."/>
            <person name="Floyd S.K."/>
            <person name="Frommer W.B."/>
            <person name="Fujita T."/>
            <person name="Gramzow L."/>
            <person name="Gutensohn M."/>
            <person name="Harholt J."/>
            <person name="Hattori M."/>
            <person name="Heyl A."/>
            <person name="Hirai T."/>
            <person name="Hiwatashi Y."/>
            <person name="Ishikawa M."/>
            <person name="Iwata M."/>
            <person name="Karol K.G."/>
            <person name="Koehler B."/>
            <person name="Kolukisaoglu U."/>
            <person name="Kubo M."/>
            <person name="Kurata T."/>
            <person name="Lalonde S."/>
            <person name="Li K."/>
            <person name="Li Y."/>
            <person name="Litt A."/>
            <person name="Lyons E."/>
            <person name="Manning G."/>
            <person name="Maruyama T."/>
            <person name="Michael T.P."/>
            <person name="Mikami K."/>
            <person name="Miyazaki S."/>
            <person name="Morinaga S."/>
            <person name="Murata T."/>
            <person name="Mueller-Roeber B."/>
            <person name="Nelson D.R."/>
            <person name="Obara M."/>
            <person name="Oguri Y."/>
            <person name="Olmstead R.G."/>
            <person name="Onodera N."/>
            <person name="Petersen B.L."/>
            <person name="Pils B."/>
            <person name="Prigge M."/>
            <person name="Rensing S.A."/>
            <person name="Riano-Pachon D.M."/>
            <person name="Roberts A.W."/>
            <person name="Sato Y."/>
            <person name="Scheller H.V."/>
            <person name="Schulz B."/>
            <person name="Schulz C."/>
            <person name="Shakirov E.V."/>
            <person name="Shibagaki N."/>
            <person name="Shinohara N."/>
            <person name="Shippen D.E."/>
            <person name="Soerensen I."/>
            <person name="Sotooka R."/>
            <person name="Sugimoto N."/>
            <person name="Sugita M."/>
            <person name="Sumikawa N."/>
            <person name="Tanurdzic M."/>
            <person name="Theissen G."/>
            <person name="Ulvskov P."/>
            <person name="Wakazuki S."/>
            <person name="Weng J.K."/>
            <person name="Willats W.W."/>
            <person name="Wipf D."/>
            <person name="Wolf P.G."/>
            <person name="Yang L."/>
            <person name="Zimmer A.D."/>
            <person name="Zhu Q."/>
            <person name="Mitros T."/>
            <person name="Hellsten U."/>
            <person name="Loque D."/>
            <person name="Otillar R."/>
            <person name="Salamov A."/>
            <person name="Schmutz J."/>
            <person name="Shapiro H."/>
            <person name="Lindquist E."/>
            <person name="Lucas S."/>
            <person name="Rokhsar D."/>
            <person name="Grigoriev I.V."/>
        </authorList>
    </citation>
    <scope>NUCLEOTIDE SEQUENCE [LARGE SCALE GENOMIC DNA]</scope>
</reference>
<dbReference type="STRING" id="88036.D8S1V2"/>
<dbReference type="GO" id="GO:0005524">
    <property type="term" value="F:ATP binding"/>
    <property type="evidence" value="ECO:0007669"/>
    <property type="project" value="UniProtKB-KW"/>
</dbReference>
<keyword evidence="8" id="KW-0418">Kinase</keyword>
<evidence type="ECO:0000256" key="3">
    <source>
        <dbReference type="ARBA" id="ARBA00004868"/>
    </source>
</evidence>
<keyword evidence="11" id="KW-0784">Thiamine biosynthesis</keyword>
<name>D8S1V2_SELML</name>
<keyword evidence="9" id="KW-0067">ATP-binding</keyword>
<keyword evidence="6" id="KW-0479">Metal-binding</keyword>
<comment type="pathway">
    <text evidence="3">Cofactor biosynthesis; thiamine diphosphate biosynthesis; 4-methyl-5-(2-phosphoethyl)-thiazole from 5-(2-hydroxyethyl)-4-methylthiazole: step 1/1.</text>
</comment>
<dbReference type="HOGENOM" id="CLU_019943_0_1_1"/>
<keyword evidence="13" id="KW-1185">Reference proteome</keyword>
<comment type="cofactor">
    <cofactor evidence="2">
        <name>Mg(2+)</name>
        <dbReference type="ChEBI" id="CHEBI:18420"/>
    </cofactor>
</comment>
<dbReference type="NCBIfam" id="TIGR00694">
    <property type="entry name" value="thiM"/>
    <property type="match status" value="1"/>
</dbReference>
<dbReference type="InterPro" id="IPR029056">
    <property type="entry name" value="Ribokinase-like"/>
</dbReference>
<dbReference type="GO" id="GO:0009229">
    <property type="term" value="P:thiamine diphosphate biosynthetic process"/>
    <property type="evidence" value="ECO:0007669"/>
    <property type="project" value="UniProtKB-UniPathway"/>
</dbReference>
<dbReference type="InParanoid" id="D8S1V2"/>
<evidence type="ECO:0000313" key="12">
    <source>
        <dbReference type="EMBL" id="EFJ21516.1"/>
    </source>
</evidence>
<dbReference type="AlphaFoldDB" id="D8S1V2"/>
<evidence type="ECO:0000256" key="6">
    <source>
        <dbReference type="ARBA" id="ARBA00022723"/>
    </source>
</evidence>
<dbReference type="GO" id="GO:0000287">
    <property type="term" value="F:magnesium ion binding"/>
    <property type="evidence" value="ECO:0007669"/>
    <property type="project" value="InterPro"/>
</dbReference>
<dbReference type="CDD" id="cd01170">
    <property type="entry name" value="THZ_kinase"/>
    <property type="match status" value="1"/>
</dbReference>
<evidence type="ECO:0000256" key="8">
    <source>
        <dbReference type="ARBA" id="ARBA00022777"/>
    </source>
</evidence>
<dbReference type="OMA" id="AKPIMAD"/>
<evidence type="ECO:0000256" key="10">
    <source>
        <dbReference type="ARBA" id="ARBA00022842"/>
    </source>
</evidence>
<dbReference type="Pfam" id="PF02110">
    <property type="entry name" value="HK"/>
    <property type="match status" value="1"/>
</dbReference>
<keyword evidence="7" id="KW-0547">Nucleotide-binding</keyword>
<organism evidence="13">
    <name type="scientific">Selaginella moellendorffii</name>
    <name type="common">Spikemoss</name>
    <dbReference type="NCBI Taxonomy" id="88036"/>
    <lineage>
        <taxon>Eukaryota</taxon>
        <taxon>Viridiplantae</taxon>
        <taxon>Streptophyta</taxon>
        <taxon>Embryophyta</taxon>
        <taxon>Tracheophyta</taxon>
        <taxon>Lycopodiopsida</taxon>
        <taxon>Selaginellales</taxon>
        <taxon>Selaginellaceae</taxon>
        <taxon>Selaginella</taxon>
    </lineage>
</organism>
<dbReference type="Gramene" id="EFJ21516">
    <property type="protein sequence ID" value="EFJ21516"/>
    <property type="gene ID" value="SELMODRAFT_450998"/>
</dbReference>
<evidence type="ECO:0000313" key="13">
    <source>
        <dbReference type="Proteomes" id="UP000001514"/>
    </source>
</evidence>
<protein>
    <recommendedName>
        <fullName evidence="4">hydroxyethylthiazole kinase</fullName>
        <ecNumber evidence="4">2.7.1.50</ecNumber>
    </recommendedName>
</protein>
<keyword evidence="10" id="KW-0460">Magnesium</keyword>
<dbReference type="EMBL" id="GL377599">
    <property type="protein sequence ID" value="EFJ21516.1"/>
    <property type="molecule type" value="Genomic_DNA"/>
</dbReference>
<sequence length="266" mass="27345">MAWEALAKMRDANPLVQCITNFVSMDFMANTLLATGASPAMAHAIDEIDEFVAIADSLCINAGTLSPEWLASMKAAGARARQLNKPWVLDPVAAGATSFRTSACIELLALGPSIVRGNASEILALSRASNLPPTKGVDSAHDPSQALGAAKSLAEKYHCVVAVSGAVDLVTDGTRVVSVSNGVPMLQKITASGCSVTALIAAFAAVYPREQHLEACAFALALFGLAGEIGMSKASGPASLRLQLIDALHGLDQATVSSGVKISEAS</sequence>
<dbReference type="GO" id="GO:0009228">
    <property type="term" value="P:thiamine biosynthetic process"/>
    <property type="evidence" value="ECO:0007669"/>
    <property type="project" value="UniProtKB-KW"/>
</dbReference>
<dbReference type="UniPathway" id="UPA00060">
    <property type="reaction ID" value="UER00139"/>
</dbReference>
<evidence type="ECO:0000256" key="4">
    <source>
        <dbReference type="ARBA" id="ARBA00012129"/>
    </source>
</evidence>
<dbReference type="NCBIfam" id="NF006830">
    <property type="entry name" value="PRK09355.1"/>
    <property type="match status" value="1"/>
</dbReference>
<accession>D8S1V2</accession>
<proteinExistence type="inferred from homology"/>
<evidence type="ECO:0000256" key="7">
    <source>
        <dbReference type="ARBA" id="ARBA00022741"/>
    </source>
</evidence>
<evidence type="ECO:0000256" key="11">
    <source>
        <dbReference type="ARBA" id="ARBA00022977"/>
    </source>
</evidence>
<dbReference type="InterPro" id="IPR000417">
    <property type="entry name" value="Hyethyz_kinase"/>
</dbReference>
<dbReference type="GO" id="GO:0004417">
    <property type="term" value="F:hydroxyethylthiazole kinase activity"/>
    <property type="evidence" value="ECO:0007669"/>
    <property type="project" value="UniProtKB-EC"/>
</dbReference>
<dbReference type="OrthoDB" id="4994at2759"/>
<dbReference type="KEGG" id="smo:SELMODRAFT_450998"/>